<dbReference type="EMBL" id="LNIX01000026">
    <property type="protein sequence ID" value="OXA42560.1"/>
    <property type="molecule type" value="Genomic_DNA"/>
</dbReference>
<protein>
    <recommendedName>
        <fullName evidence="4">Odorant receptor</fullName>
    </recommendedName>
</protein>
<comment type="caution">
    <text evidence="2">The sequence shown here is derived from an EMBL/GenBank/DDBJ whole genome shotgun (WGS) entry which is preliminary data.</text>
</comment>
<feature type="transmembrane region" description="Helical" evidence="1">
    <location>
        <begin position="125"/>
        <end position="148"/>
    </location>
</feature>
<keyword evidence="1" id="KW-0812">Transmembrane</keyword>
<evidence type="ECO:0008006" key="4">
    <source>
        <dbReference type="Google" id="ProtNLM"/>
    </source>
</evidence>
<feature type="transmembrane region" description="Helical" evidence="1">
    <location>
        <begin position="282"/>
        <end position="304"/>
    </location>
</feature>
<sequence length="366" mass="41756">MTKDDVDLLKHCLSYGRYFKCIPVDWDYKSGRVIVKSRRQQIFVYFSILLNFLAMLCRIYSVSLHPSSIVACVEAATGAVLYTVNFLIRLDVPVDVKVVQMVNLIICETSIVDPQFSRMRLIIRLCLYTIGITGSLISALLGILTIAAPCQPLLLSSLRCHDSIFLIKNCAWLIKLIFGIVEFILFMGITIASFYYICEVLMQGIAFLWMDCLSFVKRYDQGTQNIVGYRKLQIFEKCLNSCIRPRIFVAAALAIPGIQIMMCTIGVVLFRSGEVDTVKASIFLWSCFVLSIFTMIMFSAAAQISNLSIKWLMRCRWNLKKKSERKLYKSMAPLRLEFGNNFVERLTPLVQEFCVRQTVSFLLVMG</sequence>
<keyword evidence="3" id="KW-1185">Reference proteome</keyword>
<accession>A0A226DBQ4</accession>
<keyword evidence="1" id="KW-1133">Transmembrane helix</keyword>
<feature type="transmembrane region" description="Helical" evidence="1">
    <location>
        <begin position="247"/>
        <end position="270"/>
    </location>
</feature>
<proteinExistence type="predicted"/>
<keyword evidence="1" id="KW-0472">Membrane</keyword>
<organism evidence="2 3">
    <name type="scientific">Folsomia candida</name>
    <name type="common">Springtail</name>
    <dbReference type="NCBI Taxonomy" id="158441"/>
    <lineage>
        <taxon>Eukaryota</taxon>
        <taxon>Metazoa</taxon>
        <taxon>Ecdysozoa</taxon>
        <taxon>Arthropoda</taxon>
        <taxon>Hexapoda</taxon>
        <taxon>Collembola</taxon>
        <taxon>Entomobryomorpha</taxon>
        <taxon>Isotomoidea</taxon>
        <taxon>Isotomidae</taxon>
        <taxon>Proisotominae</taxon>
        <taxon>Folsomia</taxon>
    </lineage>
</organism>
<dbReference type="OrthoDB" id="8297494at2759"/>
<dbReference type="AlphaFoldDB" id="A0A226DBQ4"/>
<feature type="transmembrane region" description="Helical" evidence="1">
    <location>
        <begin position="42"/>
        <end position="61"/>
    </location>
</feature>
<dbReference type="Proteomes" id="UP000198287">
    <property type="component" value="Unassembled WGS sequence"/>
</dbReference>
<evidence type="ECO:0000256" key="1">
    <source>
        <dbReference type="SAM" id="Phobius"/>
    </source>
</evidence>
<feature type="transmembrane region" description="Helical" evidence="1">
    <location>
        <begin position="67"/>
        <end position="88"/>
    </location>
</feature>
<feature type="transmembrane region" description="Helical" evidence="1">
    <location>
        <begin position="172"/>
        <end position="197"/>
    </location>
</feature>
<gene>
    <name evidence="2" type="ORF">Fcan01_23024</name>
</gene>
<reference evidence="2 3" key="1">
    <citation type="submission" date="2015-12" db="EMBL/GenBank/DDBJ databases">
        <title>The genome of Folsomia candida.</title>
        <authorList>
            <person name="Faddeeva A."/>
            <person name="Derks M.F."/>
            <person name="Anvar Y."/>
            <person name="Smit S."/>
            <person name="Van Straalen N."/>
            <person name="Roelofs D."/>
        </authorList>
    </citation>
    <scope>NUCLEOTIDE SEQUENCE [LARGE SCALE GENOMIC DNA]</scope>
    <source>
        <strain evidence="2 3">VU population</strain>
        <tissue evidence="2">Whole body</tissue>
    </source>
</reference>
<evidence type="ECO:0000313" key="3">
    <source>
        <dbReference type="Proteomes" id="UP000198287"/>
    </source>
</evidence>
<evidence type="ECO:0000313" key="2">
    <source>
        <dbReference type="EMBL" id="OXA42560.1"/>
    </source>
</evidence>
<name>A0A226DBQ4_FOLCA</name>